<evidence type="ECO:0008006" key="3">
    <source>
        <dbReference type="Google" id="ProtNLM"/>
    </source>
</evidence>
<proteinExistence type="predicted"/>
<evidence type="ECO:0000313" key="2">
    <source>
        <dbReference type="Proteomes" id="UP001206014"/>
    </source>
</evidence>
<comment type="caution">
    <text evidence="1">The sequence shown here is derived from an EMBL/GenBank/DDBJ whole genome shotgun (WGS) entry which is preliminary data.</text>
</comment>
<organism evidence="1 2">
    <name type="scientific">Segatella copri</name>
    <dbReference type="NCBI Taxonomy" id="165179"/>
    <lineage>
        <taxon>Bacteria</taxon>
        <taxon>Pseudomonadati</taxon>
        <taxon>Bacteroidota</taxon>
        <taxon>Bacteroidia</taxon>
        <taxon>Bacteroidales</taxon>
        <taxon>Prevotellaceae</taxon>
        <taxon>Segatella</taxon>
    </lineage>
</organism>
<evidence type="ECO:0000313" key="1">
    <source>
        <dbReference type="EMBL" id="MCP9502572.1"/>
    </source>
</evidence>
<dbReference type="PROSITE" id="PS00163">
    <property type="entry name" value="FUMARATE_LYASES"/>
    <property type="match status" value="1"/>
</dbReference>
<dbReference type="AlphaFoldDB" id="A0AAW5I3R1"/>
<dbReference type="EMBL" id="JANDXR010000021">
    <property type="protein sequence ID" value="MCP9502572.1"/>
    <property type="molecule type" value="Genomic_DNA"/>
</dbReference>
<sequence length="189" mass="21226">MRIISFILFVLLALPSFGQYRDVRMPEQPKGSNYRDYTSQEQGFWCAVETEGGSSIMEHKTNMQYVNLTFTGGYRINEFLRLGVGFGGRMYVNNASVRNTNSKFGIPIFANVRGNFISAQDRDGVPFWSLNVGGITKEGAFFSPTIGYSFGGLRNNFQVGVAYTLSNLKDNAGVKQNYNYFGLKLGYEF</sequence>
<name>A0AAW5I3R1_9BACT</name>
<dbReference type="RefSeq" id="WP_151202047.1">
    <property type="nucleotide sequence ID" value="NZ_CATKVU010000006.1"/>
</dbReference>
<gene>
    <name evidence="1" type="ORF">NND11_13650</name>
</gene>
<dbReference type="GO" id="GO:0016829">
    <property type="term" value="F:lyase activity"/>
    <property type="evidence" value="ECO:0007669"/>
    <property type="project" value="UniProtKB-ARBA"/>
</dbReference>
<accession>A0AAW5I3R1</accession>
<protein>
    <recommendedName>
        <fullName evidence="3">Outer membrane protein beta-barrel domain-containing protein</fullName>
    </recommendedName>
</protein>
<reference evidence="1" key="1">
    <citation type="submission" date="2022-07" db="EMBL/GenBank/DDBJ databases">
        <title>Prevotella copri.</title>
        <authorList>
            <person name="Yang C."/>
        </authorList>
    </citation>
    <scope>NUCLEOTIDE SEQUENCE</scope>
    <source>
        <strain evidence="1">HF88</strain>
    </source>
</reference>
<dbReference type="InterPro" id="IPR020557">
    <property type="entry name" value="Fumarate_lyase_CS"/>
</dbReference>
<dbReference type="Proteomes" id="UP001206014">
    <property type="component" value="Unassembled WGS sequence"/>
</dbReference>